<feature type="compositionally biased region" description="Basic and acidic residues" evidence="2">
    <location>
        <begin position="215"/>
        <end position="236"/>
    </location>
</feature>
<proteinExistence type="predicted"/>
<evidence type="ECO:0000313" key="3">
    <source>
        <dbReference type="EMBL" id="RFU39137.1"/>
    </source>
</evidence>
<sequence>MAARLAGALAGELTVAGVEARIAQVRADTAAVEAEAHRAVEAARSQAREALAVADAQRHRADRAEDLTAELRERLTATTAEHDRLRERFDQLTRTAEQAGTALEATRRDQARLADQVSELTGSLQSAIEEISRLRGDLGAAQAAEKAAREQAMLMATEMRQQHARLEEAAAGRARALQDADDARAQARAEHIARVKVEQQARIVQEQIGDALQQRDRALESTRSAHERLDLTRKAASEQQAEAARQARLVTELQARVEMLVGERDAARAEADRARHRVDQFITTRHQGPGQTGAGTNQAGQVGQTGPLGPVAPLDHRGTGRPADPQTSQPGGTVSYLHRVPRTGSG</sequence>
<reference evidence="3 4" key="1">
    <citation type="submission" date="2018-08" db="EMBL/GenBank/DDBJ databases">
        <title>Actinomadura jelena sp. nov., a novel Actinomycete isolated from soil in Chad.</title>
        <authorList>
            <person name="Shi L."/>
        </authorList>
    </citation>
    <scope>NUCLEOTIDE SEQUENCE [LARGE SCALE GENOMIC DNA]</scope>
    <source>
        <strain evidence="3 4">NEAU-G17</strain>
    </source>
</reference>
<comment type="caution">
    <text evidence="3">The sequence shown here is derived from an EMBL/GenBank/DDBJ whole genome shotgun (WGS) entry which is preliminary data.</text>
</comment>
<keyword evidence="4" id="KW-1185">Reference proteome</keyword>
<evidence type="ECO:0008006" key="5">
    <source>
        <dbReference type="Google" id="ProtNLM"/>
    </source>
</evidence>
<evidence type="ECO:0000256" key="2">
    <source>
        <dbReference type="SAM" id="MobiDB-lite"/>
    </source>
</evidence>
<feature type="coiled-coil region" evidence="1">
    <location>
        <begin position="54"/>
        <end position="95"/>
    </location>
</feature>
<gene>
    <name evidence="3" type="ORF">DZF91_23995</name>
</gene>
<evidence type="ECO:0000313" key="4">
    <source>
        <dbReference type="Proteomes" id="UP000261811"/>
    </source>
</evidence>
<dbReference type="AlphaFoldDB" id="A0A372JGM3"/>
<accession>A0A372JGM3</accession>
<name>A0A372JGM3_9ACTN</name>
<protein>
    <recommendedName>
        <fullName evidence="5">Chromosome segregation ATPase</fullName>
    </recommendedName>
</protein>
<evidence type="ECO:0000256" key="1">
    <source>
        <dbReference type="SAM" id="Coils"/>
    </source>
</evidence>
<dbReference type="EMBL" id="QURH01000547">
    <property type="protein sequence ID" value="RFU39137.1"/>
    <property type="molecule type" value="Genomic_DNA"/>
</dbReference>
<organism evidence="3 4">
    <name type="scientific">Actinomadura logoneensis</name>
    <dbReference type="NCBI Taxonomy" id="2293572"/>
    <lineage>
        <taxon>Bacteria</taxon>
        <taxon>Bacillati</taxon>
        <taxon>Actinomycetota</taxon>
        <taxon>Actinomycetes</taxon>
        <taxon>Streptosporangiales</taxon>
        <taxon>Thermomonosporaceae</taxon>
        <taxon>Actinomadura</taxon>
    </lineage>
</organism>
<feature type="compositionally biased region" description="Low complexity" evidence="2">
    <location>
        <begin position="294"/>
        <end position="305"/>
    </location>
</feature>
<feature type="region of interest" description="Disordered" evidence="2">
    <location>
        <begin position="215"/>
        <end position="237"/>
    </location>
</feature>
<keyword evidence="1" id="KW-0175">Coiled coil</keyword>
<dbReference type="Proteomes" id="UP000261811">
    <property type="component" value="Unassembled WGS sequence"/>
</dbReference>
<feature type="region of interest" description="Disordered" evidence="2">
    <location>
        <begin position="282"/>
        <end position="346"/>
    </location>
</feature>
<feature type="coiled-coil region" evidence="1">
    <location>
        <begin position="124"/>
        <end position="169"/>
    </location>
</feature>
<feature type="coiled-coil region" evidence="1">
    <location>
        <begin position="250"/>
        <end position="277"/>
    </location>
</feature>